<evidence type="ECO:0008006" key="4">
    <source>
        <dbReference type="Google" id="ProtNLM"/>
    </source>
</evidence>
<sequence>MIRHIYSFVAVRHRLSMSIKSAKASMSSRTWSRVLWHLLRICLSFSLLFVDNTIIVVAGLFAYLRSTAIRFRATQRNVHFYPNTVLITGIGTTHGLALARSWAVEGHRVVGADVTDLDLPVRSGGSMSKALVAFYQIPKDHYISRLLDVIHHEKIDMWIPCSPKASSIEDATARQVVESRTSCKCITFDTELAACFAHPDSFRHYVIERGLPVLEHHRVQSRDSVHKILHRSPSKSYQISRAAPSANEKALLLPRRTLSKTYTVVSEIQISKDQPWILQQQSRLGEIFADLLIVRGHVQAIKVRVSEAGSSTCGSPSRLGEALASSVHRLMQILAAKGGVRSTGHLSVRLMVDEEFEANSVRHTIYIAGCTPGAKAVDNLLYDVPCSIAGYLSVFPSNPVDTANITANVTATLPSTRSAPTLARAAILPAAFLQFSLFHFALTALEVIEAELVRLLFWKDPLFSFLDPVPWWWQVHVYQPLREIWVLMKQTREAGLT</sequence>
<reference evidence="2 3" key="1">
    <citation type="submission" date="2015-08" db="EMBL/GenBank/DDBJ databases">
        <title>Genome sequencing of Penicillium nordicum.</title>
        <authorList>
            <person name="Nguyen H.D."/>
            <person name="Seifert K.A."/>
        </authorList>
    </citation>
    <scope>NUCLEOTIDE SEQUENCE [LARGE SCALE GENOMIC DNA]</scope>
    <source>
        <strain evidence="2 3">DAOMC 185683</strain>
    </source>
</reference>
<proteinExistence type="predicted"/>
<keyword evidence="3" id="KW-1185">Reference proteome</keyword>
<gene>
    <name evidence="2" type="ORF">ACN38_g3271</name>
</gene>
<dbReference type="AlphaFoldDB" id="A0A0M8P5G7"/>
<keyword evidence="1" id="KW-0812">Transmembrane</keyword>
<dbReference type="Proteomes" id="UP000037696">
    <property type="component" value="Unassembled WGS sequence"/>
</dbReference>
<organism evidence="2 3">
    <name type="scientific">Penicillium nordicum</name>
    <dbReference type="NCBI Taxonomy" id="229535"/>
    <lineage>
        <taxon>Eukaryota</taxon>
        <taxon>Fungi</taxon>
        <taxon>Dikarya</taxon>
        <taxon>Ascomycota</taxon>
        <taxon>Pezizomycotina</taxon>
        <taxon>Eurotiomycetes</taxon>
        <taxon>Eurotiomycetidae</taxon>
        <taxon>Eurotiales</taxon>
        <taxon>Aspergillaceae</taxon>
        <taxon>Penicillium</taxon>
    </lineage>
</organism>
<protein>
    <recommendedName>
        <fullName evidence="4">ATP-grasp domain-containing protein</fullName>
    </recommendedName>
</protein>
<keyword evidence="1" id="KW-1133">Transmembrane helix</keyword>
<comment type="caution">
    <text evidence="2">The sequence shown here is derived from an EMBL/GenBank/DDBJ whole genome shotgun (WGS) entry which is preliminary data.</text>
</comment>
<accession>A0A0M8P5G7</accession>
<evidence type="ECO:0000256" key="1">
    <source>
        <dbReference type="SAM" id="Phobius"/>
    </source>
</evidence>
<keyword evidence="1" id="KW-0472">Membrane</keyword>
<feature type="transmembrane region" description="Helical" evidence="1">
    <location>
        <begin position="38"/>
        <end position="64"/>
    </location>
</feature>
<dbReference type="Gene3D" id="3.40.50.20">
    <property type="match status" value="1"/>
</dbReference>
<dbReference type="EMBL" id="LHQQ01000038">
    <property type="protein sequence ID" value="KOS45806.1"/>
    <property type="molecule type" value="Genomic_DNA"/>
</dbReference>
<evidence type="ECO:0000313" key="3">
    <source>
        <dbReference type="Proteomes" id="UP000037696"/>
    </source>
</evidence>
<dbReference type="OrthoDB" id="186626at2759"/>
<evidence type="ECO:0000313" key="2">
    <source>
        <dbReference type="EMBL" id="KOS45806.1"/>
    </source>
</evidence>
<name>A0A0M8P5G7_9EURO</name>